<dbReference type="InterPro" id="IPR041330">
    <property type="entry name" value="KN17_SH3"/>
</dbReference>
<dbReference type="PANTHER" id="PTHR12805:SF0">
    <property type="entry name" value="DNA_RNA-BINDING PROTEIN KIN17"/>
    <property type="match status" value="1"/>
</dbReference>
<keyword evidence="3" id="KW-1185">Reference proteome</keyword>
<dbReference type="Pfam" id="PF18131">
    <property type="entry name" value="KN17_SH3"/>
    <property type="match status" value="1"/>
</dbReference>
<evidence type="ECO:0000313" key="3">
    <source>
        <dbReference type="Proteomes" id="UP001283361"/>
    </source>
</evidence>
<sequence length="438" mass="50434">MTPCGSGEADLCHQNKMLSENENFDECHSQFDVYSKCFSRKFTRRALRYLYTHHRLAAVDVREVFSYQYLKASSAQKRAMKERWDTVEKMVDYVRENMTNKCTIFHDKRNNKYTVQLISVEFETGQQASNSPEVITPVKRLNRGDYASTEALDISSARDEMNTPRNQPYDDIRDIFGLNKLIVASCSERDLEKPARADLNYEPQKNTSVTDSAHFKSNLRKNWPLARPRVCVPYATTYRNASHRLQMKQLLERITFDDHESSSRQVPLNKATSSSNCKSSLEELKLELETLREQENRRPNWLCQDITVRVVSTRLGKKLFLQTADVLEVKQDYTALIKFHHDGTVLYADQIHLQTAILCDPQQKELRVLIVNGAYRGCTGTVENRPSDTSCLAKNGNVRESLTIKIDKGVFNGRILRYVQADDVASLTRSHELIRLST</sequence>
<dbReference type="GO" id="GO:0003690">
    <property type="term" value="F:double-stranded DNA binding"/>
    <property type="evidence" value="ECO:0007669"/>
    <property type="project" value="TreeGrafter"/>
</dbReference>
<dbReference type="InterPro" id="IPR037321">
    <property type="entry name" value="KIN17-like"/>
</dbReference>
<name>A0AAE1D4V7_9GAST</name>
<dbReference type="Gene3D" id="2.30.30.140">
    <property type="match status" value="1"/>
</dbReference>
<protein>
    <recommendedName>
        <fullName evidence="1">KN17 SH3-like domain-containing protein</fullName>
    </recommendedName>
</protein>
<proteinExistence type="predicted"/>
<organism evidence="2 3">
    <name type="scientific">Elysia crispata</name>
    <name type="common">lettuce slug</name>
    <dbReference type="NCBI Taxonomy" id="231223"/>
    <lineage>
        <taxon>Eukaryota</taxon>
        <taxon>Metazoa</taxon>
        <taxon>Spiralia</taxon>
        <taxon>Lophotrochozoa</taxon>
        <taxon>Mollusca</taxon>
        <taxon>Gastropoda</taxon>
        <taxon>Heterobranchia</taxon>
        <taxon>Euthyneura</taxon>
        <taxon>Panpulmonata</taxon>
        <taxon>Sacoglossa</taxon>
        <taxon>Placobranchoidea</taxon>
        <taxon>Plakobranchidae</taxon>
        <taxon>Elysia</taxon>
    </lineage>
</organism>
<evidence type="ECO:0000259" key="1">
    <source>
        <dbReference type="Pfam" id="PF18131"/>
    </source>
</evidence>
<dbReference type="PANTHER" id="PTHR12805">
    <property type="entry name" value="KIN17 KIN, ANTIGENIC DETERMINANT OF RECA PROTEIN HOMOLOG"/>
    <property type="match status" value="1"/>
</dbReference>
<accession>A0AAE1D4V7</accession>
<dbReference type="Proteomes" id="UP001283361">
    <property type="component" value="Unassembled WGS sequence"/>
</dbReference>
<comment type="caution">
    <text evidence="2">The sequence shown here is derived from an EMBL/GenBank/DDBJ whole genome shotgun (WGS) entry which is preliminary data.</text>
</comment>
<gene>
    <name evidence="2" type="ORF">RRG08_038794</name>
</gene>
<dbReference type="GO" id="GO:0006974">
    <property type="term" value="P:DNA damage response"/>
    <property type="evidence" value="ECO:0007669"/>
    <property type="project" value="TreeGrafter"/>
</dbReference>
<reference evidence="2" key="1">
    <citation type="journal article" date="2023" name="G3 (Bethesda)">
        <title>A reference genome for the long-term kleptoplast-retaining sea slug Elysia crispata morphotype clarki.</title>
        <authorList>
            <person name="Eastman K.E."/>
            <person name="Pendleton A.L."/>
            <person name="Shaikh M.A."/>
            <person name="Suttiyut T."/>
            <person name="Ogas R."/>
            <person name="Tomko P."/>
            <person name="Gavelis G."/>
            <person name="Widhalm J.R."/>
            <person name="Wisecaver J.H."/>
        </authorList>
    </citation>
    <scope>NUCLEOTIDE SEQUENCE</scope>
    <source>
        <strain evidence="2">ECLA1</strain>
    </source>
</reference>
<dbReference type="AlphaFoldDB" id="A0AAE1D4V7"/>
<dbReference type="GO" id="GO:0006260">
    <property type="term" value="P:DNA replication"/>
    <property type="evidence" value="ECO:0007669"/>
    <property type="project" value="TreeGrafter"/>
</dbReference>
<dbReference type="GO" id="GO:0005634">
    <property type="term" value="C:nucleus"/>
    <property type="evidence" value="ECO:0007669"/>
    <property type="project" value="TreeGrafter"/>
</dbReference>
<dbReference type="EMBL" id="JAWDGP010005366">
    <property type="protein sequence ID" value="KAK3757439.1"/>
    <property type="molecule type" value="Genomic_DNA"/>
</dbReference>
<feature type="domain" description="KN17 SH3-like" evidence="1">
    <location>
        <begin position="297"/>
        <end position="347"/>
    </location>
</feature>
<evidence type="ECO:0000313" key="2">
    <source>
        <dbReference type="EMBL" id="KAK3757439.1"/>
    </source>
</evidence>